<dbReference type="PROSITE" id="PS01265">
    <property type="entry name" value="TPX"/>
    <property type="match status" value="1"/>
</dbReference>
<keyword evidence="8" id="KW-1185">Reference proteome</keyword>
<dbReference type="EMBL" id="BOPZ01000003">
    <property type="protein sequence ID" value="GIM27870.1"/>
    <property type="molecule type" value="Genomic_DNA"/>
</dbReference>
<evidence type="ECO:0000313" key="7">
    <source>
        <dbReference type="EMBL" id="GIM27870.1"/>
    </source>
</evidence>
<keyword evidence="5" id="KW-0676">Redox-active center</keyword>
<dbReference type="GO" id="GO:0008379">
    <property type="term" value="F:thioredoxin peroxidase activity"/>
    <property type="evidence" value="ECO:0007669"/>
    <property type="project" value="InterPro"/>
</dbReference>
<dbReference type="InterPro" id="IPR018219">
    <property type="entry name" value="Tpx_CS"/>
</dbReference>
<dbReference type="Gene3D" id="3.40.30.10">
    <property type="entry name" value="Glutaredoxin"/>
    <property type="match status" value="1"/>
</dbReference>
<name>A0A919VEY4_9CLOT</name>
<evidence type="ECO:0000256" key="2">
    <source>
        <dbReference type="ARBA" id="ARBA00022862"/>
    </source>
</evidence>
<dbReference type="InterPro" id="IPR002065">
    <property type="entry name" value="TPX"/>
</dbReference>
<dbReference type="PROSITE" id="PS51352">
    <property type="entry name" value="THIOREDOXIN_2"/>
    <property type="match status" value="1"/>
</dbReference>
<dbReference type="CDD" id="cd03014">
    <property type="entry name" value="PRX_Atyp2cys"/>
    <property type="match status" value="1"/>
</dbReference>
<evidence type="ECO:0000259" key="6">
    <source>
        <dbReference type="PROSITE" id="PS51352"/>
    </source>
</evidence>
<dbReference type="Pfam" id="PF08534">
    <property type="entry name" value="Redoxin"/>
    <property type="match status" value="1"/>
</dbReference>
<keyword evidence="2" id="KW-0049">Antioxidant</keyword>
<reference evidence="7" key="1">
    <citation type="submission" date="2021-03" db="EMBL/GenBank/DDBJ databases">
        <title>Taxonomic study of Clostridium polyendosporum from meadow-gley soil under rice.</title>
        <authorList>
            <person name="Kobayashi H."/>
            <person name="Tanizawa Y."/>
            <person name="Yagura M."/>
        </authorList>
    </citation>
    <scope>NUCLEOTIDE SEQUENCE</scope>
    <source>
        <strain evidence="7">JCM 30710</strain>
    </source>
</reference>
<accession>A0A919VEY4</accession>
<evidence type="ECO:0000256" key="4">
    <source>
        <dbReference type="ARBA" id="ARBA00023157"/>
    </source>
</evidence>
<dbReference type="InterPro" id="IPR013740">
    <property type="entry name" value="Redoxin"/>
</dbReference>
<keyword evidence="1 7" id="KW-0575">Peroxidase</keyword>
<keyword evidence="3" id="KW-0560">Oxidoreductase</keyword>
<evidence type="ECO:0000256" key="3">
    <source>
        <dbReference type="ARBA" id="ARBA00023002"/>
    </source>
</evidence>
<dbReference type="InterPro" id="IPR050455">
    <property type="entry name" value="Tpx_Peroxidase_subfamily"/>
</dbReference>
<dbReference type="NCBIfam" id="NF001808">
    <property type="entry name" value="PRK00522.1"/>
    <property type="match status" value="1"/>
</dbReference>
<organism evidence="7 8">
    <name type="scientific">Clostridium polyendosporum</name>
    <dbReference type="NCBI Taxonomy" id="69208"/>
    <lineage>
        <taxon>Bacteria</taxon>
        <taxon>Bacillati</taxon>
        <taxon>Bacillota</taxon>
        <taxon>Clostridia</taxon>
        <taxon>Eubacteriales</taxon>
        <taxon>Clostridiaceae</taxon>
        <taxon>Clostridium</taxon>
    </lineage>
</organism>
<dbReference type="AlphaFoldDB" id="A0A919VEY4"/>
<dbReference type="InterPro" id="IPR013766">
    <property type="entry name" value="Thioredoxin_domain"/>
</dbReference>
<dbReference type="SUPFAM" id="SSF52833">
    <property type="entry name" value="Thioredoxin-like"/>
    <property type="match status" value="1"/>
</dbReference>
<comment type="caution">
    <text evidence="7">The sequence shown here is derived from an EMBL/GenBank/DDBJ whole genome shotgun (WGS) entry which is preliminary data.</text>
</comment>
<dbReference type="RefSeq" id="WP_212902623.1">
    <property type="nucleotide sequence ID" value="NZ_BOPZ01000003.1"/>
</dbReference>
<proteinExistence type="predicted"/>
<keyword evidence="4" id="KW-1015">Disulfide bond</keyword>
<protein>
    <submittedName>
        <fullName evidence="7">Thiol peroxidase</fullName>
    </submittedName>
</protein>
<evidence type="ECO:0000256" key="1">
    <source>
        <dbReference type="ARBA" id="ARBA00022559"/>
    </source>
</evidence>
<dbReference type="PANTHER" id="PTHR43110:SF1">
    <property type="entry name" value="THIOL PEROXIDASE"/>
    <property type="match status" value="1"/>
</dbReference>
<evidence type="ECO:0000256" key="5">
    <source>
        <dbReference type="ARBA" id="ARBA00023284"/>
    </source>
</evidence>
<dbReference type="Proteomes" id="UP000679179">
    <property type="component" value="Unassembled WGS sequence"/>
</dbReference>
<dbReference type="InterPro" id="IPR036249">
    <property type="entry name" value="Thioredoxin-like_sf"/>
</dbReference>
<sequence>MKITFQGNELTLVGNQVVKGEKISDFVAYDNSLKPVTLKDTKGVRIFLTVPSVDTPVCDLEVATFNERIKEMPEVTCYTISMDLPFAQARWCAAKGVENVKTLSDYKDRKFGEITGTYIKELGLLTRAAFVVDSNNEFVYIEYLEEITNQPNFEEILKAAKEAK</sequence>
<dbReference type="PANTHER" id="PTHR43110">
    <property type="entry name" value="THIOL PEROXIDASE"/>
    <property type="match status" value="1"/>
</dbReference>
<evidence type="ECO:0000313" key="8">
    <source>
        <dbReference type="Proteomes" id="UP000679179"/>
    </source>
</evidence>
<gene>
    <name evidence="7" type="primary">tpx</name>
    <name evidence="7" type="ORF">CPJCM30710_05360</name>
</gene>
<feature type="domain" description="Thioredoxin" evidence="6">
    <location>
        <begin position="17"/>
        <end position="164"/>
    </location>
</feature>